<organism evidence="3">
    <name type="scientific">Salvia splendens</name>
    <name type="common">Scarlet sage</name>
    <dbReference type="NCBI Taxonomy" id="180675"/>
    <lineage>
        <taxon>Eukaryota</taxon>
        <taxon>Viridiplantae</taxon>
        <taxon>Streptophyta</taxon>
        <taxon>Embryophyta</taxon>
        <taxon>Tracheophyta</taxon>
        <taxon>Spermatophyta</taxon>
        <taxon>Magnoliopsida</taxon>
        <taxon>eudicotyledons</taxon>
        <taxon>Gunneridae</taxon>
        <taxon>Pentapetalae</taxon>
        <taxon>asterids</taxon>
        <taxon>lamiids</taxon>
        <taxon>Lamiales</taxon>
        <taxon>Lamiaceae</taxon>
        <taxon>Nepetoideae</taxon>
        <taxon>Mentheae</taxon>
        <taxon>Salviinae</taxon>
        <taxon>Salvia</taxon>
        <taxon>Salvia subgen. Calosphace</taxon>
        <taxon>core Calosphace</taxon>
    </lineage>
</organism>
<dbReference type="PANTHER" id="PTHR14942:SF9">
    <property type="entry name" value="OS02G0188500 PROTEIN"/>
    <property type="match status" value="1"/>
</dbReference>
<comment type="caution">
    <text evidence="3">The sequence shown here is derived from an EMBL/GenBank/DDBJ whole genome shotgun (WGS) entry which is preliminary data.</text>
</comment>
<feature type="region of interest" description="Disordered" evidence="1">
    <location>
        <begin position="163"/>
        <end position="189"/>
    </location>
</feature>
<feature type="region of interest" description="Disordered" evidence="1">
    <location>
        <begin position="223"/>
        <end position="246"/>
    </location>
</feature>
<sequence>MSTLPILRHSAMMQIVEIDRYKPRFSNGSVVRLFPPTAYVGGPRRSASSYNRLQQPPLRITVLKLDGSSFGVEVSKMGTVGELKRAVESAFDHLPKEWPDRVSWEHVWGQFCLSHEGEMLLNDRDYISMVGIKDGDQLQFIHRASSTNNFIKIKSKAAYTSDDDESHKKVEHRNVEKEDSIHEEISEETKEDAAHWDLRDDVGSKRDHRLSHLIKGWFPYRKFSSSSSSSNSRMRLADRGCSSRSSRNVLGSFKNCLRRSGRKNESRRLSWKIK</sequence>
<feature type="domain" description="SNRNP25 ubiquitin-like" evidence="2">
    <location>
        <begin position="58"/>
        <end position="143"/>
    </location>
</feature>
<reference evidence="3" key="2">
    <citation type="submission" date="2020-08" db="EMBL/GenBank/DDBJ databases">
        <title>Plant Genome Project.</title>
        <authorList>
            <person name="Zhang R.-G."/>
        </authorList>
    </citation>
    <scope>NUCLEOTIDE SEQUENCE</scope>
    <source>
        <strain evidence="3">Huo1</strain>
        <tissue evidence="3">Leaf</tissue>
    </source>
</reference>
<evidence type="ECO:0000313" key="3">
    <source>
        <dbReference type="EMBL" id="KAG6409502.1"/>
    </source>
</evidence>
<dbReference type="SUPFAM" id="SSF54236">
    <property type="entry name" value="Ubiquitin-like"/>
    <property type="match status" value="1"/>
</dbReference>
<dbReference type="Pfam" id="PF18036">
    <property type="entry name" value="Ubiquitin_4"/>
    <property type="match status" value="1"/>
</dbReference>
<dbReference type="InterPro" id="IPR040610">
    <property type="entry name" value="SNRNP25_ubiquitin"/>
</dbReference>
<proteinExistence type="predicted"/>
<dbReference type="CDD" id="cd17058">
    <property type="entry name" value="Ubl_SNRNP25"/>
    <property type="match status" value="1"/>
</dbReference>
<keyword evidence="4" id="KW-1185">Reference proteome</keyword>
<accession>A0A8X8ZLA4</accession>
<reference evidence="3" key="1">
    <citation type="submission" date="2018-01" db="EMBL/GenBank/DDBJ databases">
        <authorList>
            <person name="Mao J.F."/>
        </authorList>
    </citation>
    <scope>NUCLEOTIDE SEQUENCE</scope>
    <source>
        <strain evidence="3">Huo1</strain>
        <tissue evidence="3">Leaf</tissue>
    </source>
</reference>
<dbReference type="Proteomes" id="UP000298416">
    <property type="component" value="Unassembled WGS sequence"/>
</dbReference>
<dbReference type="AlphaFoldDB" id="A0A8X8ZLA4"/>
<dbReference type="InterPro" id="IPR029071">
    <property type="entry name" value="Ubiquitin-like_domsf"/>
</dbReference>
<evidence type="ECO:0000256" key="1">
    <source>
        <dbReference type="SAM" id="MobiDB-lite"/>
    </source>
</evidence>
<protein>
    <recommendedName>
        <fullName evidence="2">SNRNP25 ubiquitin-like domain-containing protein</fullName>
    </recommendedName>
</protein>
<dbReference type="OrthoDB" id="72819at2759"/>
<dbReference type="PANTHER" id="PTHR14942">
    <property type="entry name" value="U11/U12 SMALL NUCLEAR RIBONUCLEOPROTEIN 25 KDA PROTEIN"/>
    <property type="match status" value="1"/>
</dbReference>
<name>A0A8X8ZLA4_SALSN</name>
<gene>
    <name evidence="3" type="ORF">SASPL_127542</name>
</gene>
<evidence type="ECO:0000313" key="4">
    <source>
        <dbReference type="Proteomes" id="UP000298416"/>
    </source>
</evidence>
<evidence type="ECO:0000259" key="2">
    <source>
        <dbReference type="Pfam" id="PF18036"/>
    </source>
</evidence>
<dbReference type="GO" id="GO:0000398">
    <property type="term" value="P:mRNA splicing, via spliceosome"/>
    <property type="evidence" value="ECO:0007669"/>
    <property type="project" value="InterPro"/>
</dbReference>
<dbReference type="InterPro" id="IPR039690">
    <property type="entry name" value="SNRNP25"/>
</dbReference>
<feature type="compositionally biased region" description="Basic and acidic residues" evidence="1">
    <location>
        <begin position="165"/>
        <end position="189"/>
    </location>
</feature>
<dbReference type="Gene3D" id="3.10.20.90">
    <property type="entry name" value="Phosphatidylinositol 3-kinase Catalytic Subunit, Chain A, domain 1"/>
    <property type="match status" value="1"/>
</dbReference>
<dbReference type="EMBL" id="PNBA02000010">
    <property type="protein sequence ID" value="KAG6409502.1"/>
    <property type="molecule type" value="Genomic_DNA"/>
</dbReference>